<reference evidence="1 2" key="2">
    <citation type="submission" date="2018-11" db="EMBL/GenBank/DDBJ databases">
        <authorList>
            <consortium name="Pathogen Informatics"/>
        </authorList>
    </citation>
    <scope>NUCLEOTIDE SEQUENCE [LARGE SCALE GENOMIC DNA]</scope>
</reference>
<dbReference type="EMBL" id="UYRR01009625">
    <property type="protein sequence ID" value="VDK24996.1"/>
    <property type="molecule type" value="Genomic_DNA"/>
</dbReference>
<dbReference type="Proteomes" id="UP000267096">
    <property type="component" value="Unassembled WGS sequence"/>
</dbReference>
<sequence>MAFRDSTNQTPIRDLCYQMSEVSVSYTTANKTPNSALRVISVRLILLNVEDEGVLRIGKATGLREVTSPYIRDLT</sequence>
<gene>
    <name evidence="1" type="ORF">ASIM_LOCUS5098</name>
</gene>
<evidence type="ECO:0000313" key="3">
    <source>
        <dbReference type="WBParaSite" id="ASIM_0000529501-mRNA-1"/>
    </source>
</evidence>
<dbReference type="WBParaSite" id="ASIM_0000529501-mRNA-1">
    <property type="protein sequence ID" value="ASIM_0000529501-mRNA-1"/>
    <property type="gene ID" value="ASIM_0000529501"/>
</dbReference>
<name>A0A0M3JCG4_ANISI</name>
<reference evidence="3" key="1">
    <citation type="submission" date="2017-02" db="UniProtKB">
        <authorList>
            <consortium name="WormBaseParasite"/>
        </authorList>
    </citation>
    <scope>IDENTIFICATION</scope>
</reference>
<dbReference type="AlphaFoldDB" id="A0A0M3JCG4"/>
<organism evidence="3">
    <name type="scientific">Anisakis simplex</name>
    <name type="common">Herring worm</name>
    <dbReference type="NCBI Taxonomy" id="6269"/>
    <lineage>
        <taxon>Eukaryota</taxon>
        <taxon>Metazoa</taxon>
        <taxon>Ecdysozoa</taxon>
        <taxon>Nematoda</taxon>
        <taxon>Chromadorea</taxon>
        <taxon>Rhabditida</taxon>
        <taxon>Spirurina</taxon>
        <taxon>Ascaridomorpha</taxon>
        <taxon>Ascaridoidea</taxon>
        <taxon>Anisakidae</taxon>
        <taxon>Anisakis</taxon>
        <taxon>Anisakis simplex complex</taxon>
    </lineage>
</organism>
<keyword evidence="2" id="KW-1185">Reference proteome</keyword>
<protein>
    <submittedName>
        <fullName evidence="1 3">Uncharacterized protein</fullName>
    </submittedName>
</protein>
<accession>A0A0M3JCG4</accession>
<evidence type="ECO:0000313" key="1">
    <source>
        <dbReference type="EMBL" id="VDK24996.1"/>
    </source>
</evidence>
<evidence type="ECO:0000313" key="2">
    <source>
        <dbReference type="Proteomes" id="UP000267096"/>
    </source>
</evidence>
<proteinExistence type="predicted"/>